<dbReference type="EMBL" id="JBDODL010000339">
    <property type="protein sequence ID" value="MES1919608.1"/>
    <property type="molecule type" value="Genomic_DNA"/>
</dbReference>
<dbReference type="Proteomes" id="UP001439008">
    <property type="component" value="Unassembled WGS sequence"/>
</dbReference>
<name>A0ABV2AIU6_9EUKA</name>
<organism evidence="1 2">
    <name type="scientific">Bonamia ostreae</name>
    <dbReference type="NCBI Taxonomy" id="126728"/>
    <lineage>
        <taxon>Eukaryota</taxon>
        <taxon>Sar</taxon>
        <taxon>Rhizaria</taxon>
        <taxon>Endomyxa</taxon>
        <taxon>Ascetosporea</taxon>
        <taxon>Haplosporida</taxon>
        <taxon>Bonamia</taxon>
    </lineage>
</organism>
<proteinExistence type="predicted"/>
<keyword evidence="2" id="KW-1185">Reference proteome</keyword>
<gene>
    <name evidence="1" type="ORF">MHBO_001408</name>
</gene>
<accession>A0ABV2AIU6</accession>
<protein>
    <submittedName>
        <fullName evidence="1">Uncharacterized protein</fullName>
    </submittedName>
</protein>
<comment type="caution">
    <text evidence="1">The sequence shown here is derived from an EMBL/GenBank/DDBJ whole genome shotgun (WGS) entry which is preliminary data.</text>
</comment>
<reference evidence="1 2" key="1">
    <citation type="journal article" date="2024" name="BMC Biol.">
        <title>Comparative genomics of Ascetosporea gives new insight into the evolutionary basis for animal parasitism in Rhizaria.</title>
        <authorList>
            <person name="Hiltunen Thoren M."/>
            <person name="Onut-Brannstrom I."/>
            <person name="Alfjorden A."/>
            <person name="Peckova H."/>
            <person name="Swords F."/>
            <person name="Hooper C."/>
            <person name="Holzer A.S."/>
            <person name="Bass D."/>
            <person name="Burki F."/>
        </authorList>
    </citation>
    <scope>NUCLEOTIDE SEQUENCE [LARGE SCALE GENOMIC DNA]</scope>
    <source>
        <strain evidence="1">20-A016</strain>
    </source>
</reference>
<evidence type="ECO:0000313" key="1">
    <source>
        <dbReference type="EMBL" id="MES1919608.1"/>
    </source>
</evidence>
<evidence type="ECO:0000313" key="2">
    <source>
        <dbReference type="Proteomes" id="UP001439008"/>
    </source>
</evidence>
<sequence>MRKTKDSNNCRNCEQKIIRVLTNSGFSDKTVDLFFSNKNIQRNWSDCKNFVKKIYSKRIPFSKNKCVVKVKCGNTVIEEVHSFHISTSSASFRKMKVKNQVFNELCVFHQNGIRIYLRSLQKIFLERFIPENNSPFHIFRHDFRDDKIKMSVNYPKNLNTIPEVELLCKNNRETLNLSKKEDQKNYILRVYSGNFEMKKHSIIGDTEFDNKSIAFEEIEKLYRRLKDYIDKGFNYSKRKISKVLNYQIEELNFSDFNPEN</sequence>